<dbReference type="InterPro" id="IPR011010">
    <property type="entry name" value="DNA_brk_join_enz"/>
</dbReference>
<proteinExistence type="predicted"/>
<sequence length="184" mass="19996">MLHETVARAEEILGVTSRSWTSPPEGVPVKAKGAAASHPTLRRPREDYVMEPVYWDAGTAGCCPSWSRAVYGGRCSSPTANRAPGKCQPARRVPGHRAGPAVVRAGPRPPGRAHGCRERGGKGLNLQEYRHSCFTHLGKAGARLPMLMAKTRHKKPKNVWRYFQPSAEAIAEVTSLLAPGDSRR</sequence>
<reference evidence="3" key="1">
    <citation type="submission" date="2024-05" db="EMBL/GenBank/DDBJ databases">
        <title>Whole genome shotgun sequence of Streptomyces daghestanicus NBRC 12762.</title>
        <authorList>
            <person name="Komaki H."/>
            <person name="Tamura T."/>
        </authorList>
    </citation>
    <scope>NUCLEOTIDE SEQUENCE</scope>
    <source>
        <strain evidence="3">NBRC 12762</strain>
    </source>
</reference>
<evidence type="ECO:0000256" key="1">
    <source>
        <dbReference type="ARBA" id="ARBA00023172"/>
    </source>
</evidence>
<evidence type="ECO:0008006" key="5">
    <source>
        <dbReference type="Google" id="ProtNLM"/>
    </source>
</evidence>
<dbReference type="EMBL" id="BNDX01000013">
    <property type="protein sequence ID" value="GHI33303.1"/>
    <property type="molecule type" value="Genomic_DNA"/>
</dbReference>
<evidence type="ECO:0000256" key="2">
    <source>
        <dbReference type="SAM" id="MobiDB-lite"/>
    </source>
</evidence>
<keyword evidence="4" id="KW-1185">Reference proteome</keyword>
<keyword evidence="1" id="KW-0233">DNA recombination</keyword>
<gene>
    <name evidence="3" type="ORF">Sdagh_50330</name>
</gene>
<feature type="region of interest" description="Disordered" evidence="2">
    <location>
        <begin position="79"/>
        <end position="119"/>
    </location>
</feature>
<protein>
    <recommendedName>
        <fullName evidence="5">Tyr recombinase domain-containing protein</fullName>
    </recommendedName>
</protein>
<dbReference type="Proteomes" id="UP001052655">
    <property type="component" value="Unassembled WGS sequence"/>
</dbReference>
<feature type="region of interest" description="Disordered" evidence="2">
    <location>
        <begin position="18"/>
        <end position="38"/>
    </location>
</feature>
<accession>A0ABQ3Q7P7</accession>
<name>A0ABQ3Q7P7_9ACTN</name>
<evidence type="ECO:0000313" key="4">
    <source>
        <dbReference type="Proteomes" id="UP001052655"/>
    </source>
</evidence>
<dbReference type="InterPro" id="IPR013762">
    <property type="entry name" value="Integrase-like_cat_sf"/>
</dbReference>
<dbReference type="Gene3D" id="1.10.443.10">
    <property type="entry name" value="Intergrase catalytic core"/>
    <property type="match status" value="1"/>
</dbReference>
<comment type="caution">
    <text evidence="3">The sequence shown here is derived from an EMBL/GenBank/DDBJ whole genome shotgun (WGS) entry which is preliminary data.</text>
</comment>
<organism evidence="3 4">
    <name type="scientific">Streptomyces daghestanicus</name>
    <dbReference type="NCBI Taxonomy" id="66885"/>
    <lineage>
        <taxon>Bacteria</taxon>
        <taxon>Bacillati</taxon>
        <taxon>Actinomycetota</taxon>
        <taxon>Actinomycetes</taxon>
        <taxon>Kitasatosporales</taxon>
        <taxon>Streptomycetaceae</taxon>
        <taxon>Streptomyces</taxon>
    </lineage>
</organism>
<evidence type="ECO:0000313" key="3">
    <source>
        <dbReference type="EMBL" id="GHI33303.1"/>
    </source>
</evidence>
<dbReference type="SUPFAM" id="SSF56349">
    <property type="entry name" value="DNA breaking-rejoining enzymes"/>
    <property type="match status" value="1"/>
</dbReference>